<dbReference type="EMBL" id="JACAZI010000015">
    <property type="protein sequence ID" value="KAF7343961.1"/>
    <property type="molecule type" value="Genomic_DNA"/>
</dbReference>
<dbReference type="Proteomes" id="UP000620124">
    <property type="component" value="Unassembled WGS sequence"/>
</dbReference>
<evidence type="ECO:0000313" key="2">
    <source>
        <dbReference type="EMBL" id="KAF7343961.1"/>
    </source>
</evidence>
<dbReference type="OrthoDB" id="3232711at2759"/>
<reference evidence="2" key="1">
    <citation type="submission" date="2020-05" db="EMBL/GenBank/DDBJ databases">
        <title>Mycena genomes resolve the evolution of fungal bioluminescence.</title>
        <authorList>
            <person name="Tsai I.J."/>
        </authorList>
    </citation>
    <scope>NUCLEOTIDE SEQUENCE</scope>
    <source>
        <strain evidence="2">CCC161011</strain>
    </source>
</reference>
<feature type="compositionally biased region" description="Basic and acidic residues" evidence="1">
    <location>
        <begin position="53"/>
        <end position="63"/>
    </location>
</feature>
<protein>
    <submittedName>
        <fullName evidence="2">Uncharacterized protein</fullName>
    </submittedName>
</protein>
<gene>
    <name evidence="2" type="ORF">MVEN_01685300</name>
</gene>
<dbReference type="AlphaFoldDB" id="A0A8H7CPY2"/>
<feature type="compositionally biased region" description="Basic residues" evidence="1">
    <location>
        <begin position="10"/>
        <end position="25"/>
    </location>
</feature>
<proteinExistence type="predicted"/>
<sequence length="225" mass="24491">MEDADDLKLKGKKQRKAKVRQKRKLDKLLSHGTEIPAWAEEGSEDNNNNEVQGGERGRESRREVSWIWTAAGSSGTDAEFEDALRINATAAGRIPLAANFAGVGGKAVGQEGEGGADRNRLARGGIRAGEDCIHLKQEALFLGLAARARETKTAPKLARDKKWPRQAVVDPLAEVMWGNGRTEEDMDGDDDGVLLAAADEGDLNEEWREVESDEEVIMGGELDDV</sequence>
<evidence type="ECO:0000256" key="1">
    <source>
        <dbReference type="SAM" id="MobiDB-lite"/>
    </source>
</evidence>
<feature type="region of interest" description="Disordered" evidence="1">
    <location>
        <begin position="1"/>
        <end position="63"/>
    </location>
</feature>
<evidence type="ECO:0000313" key="3">
    <source>
        <dbReference type="Proteomes" id="UP000620124"/>
    </source>
</evidence>
<name>A0A8H7CPY2_9AGAR</name>
<accession>A0A8H7CPY2</accession>
<keyword evidence="3" id="KW-1185">Reference proteome</keyword>
<organism evidence="2 3">
    <name type="scientific">Mycena venus</name>
    <dbReference type="NCBI Taxonomy" id="2733690"/>
    <lineage>
        <taxon>Eukaryota</taxon>
        <taxon>Fungi</taxon>
        <taxon>Dikarya</taxon>
        <taxon>Basidiomycota</taxon>
        <taxon>Agaricomycotina</taxon>
        <taxon>Agaricomycetes</taxon>
        <taxon>Agaricomycetidae</taxon>
        <taxon>Agaricales</taxon>
        <taxon>Marasmiineae</taxon>
        <taxon>Mycenaceae</taxon>
        <taxon>Mycena</taxon>
    </lineage>
</organism>
<comment type="caution">
    <text evidence="2">The sequence shown here is derived from an EMBL/GenBank/DDBJ whole genome shotgun (WGS) entry which is preliminary data.</text>
</comment>